<dbReference type="EMBL" id="NHTK01005418">
    <property type="protein sequence ID" value="PPQ79324.1"/>
    <property type="molecule type" value="Genomic_DNA"/>
</dbReference>
<dbReference type="InParanoid" id="A0A409WLC5"/>
<feature type="compositionally biased region" description="Basic and acidic residues" evidence="1">
    <location>
        <begin position="48"/>
        <end position="59"/>
    </location>
</feature>
<feature type="compositionally biased region" description="Low complexity" evidence="1">
    <location>
        <begin position="60"/>
        <end position="72"/>
    </location>
</feature>
<sequence>MPPTRTGANTPSTRSKSNLVNCTCDICCADWDPQVQPIKGRKIPCSTRDSHRKDQREQKSSSSVQPLASSSSGPAIHNPGPFVQTPAITPLLGPQPAPGLQVIPHVSDSLWLTSIADELKRLTYTPLVDPHRPLVFTKIPSPSTPFTVDIISDLERPNCSEFSLTRASPNKRFLRAENQLSEIYHLVVSLNINGDGLVDLELLDEIKVVMGRICHEKHRQWNQQSAGSLGVDPHHVNTDIFFYRGHPQSHVYRAVVLSALVSYHIYSAPRRAIAAQLAGMQSILRSLNIPKEQLQYPLPRDPRTTTAYYNLHPITQKYISCPKCHYLYPWNGEQMDDPLIPKHCKYQAIRQPNHPICDAELWKVKRLSGLGNTLGARIRHVPIRTYTHQPLKYWLGRLLSRQGIEDHIEKAMASSPSTNGVMKDIWDSPTLHSLKDHHGNPFLVTDSEEGRLIFSLAVDSFNPNHVKAAHQTTSSTGIWLVLLNLPAHLRYLHQNMYIAGVIPGPNKPSLEELNHYMDLVVNDLLEFYNPGVRFSRTFKYPNGRVFKAMIIPLISDMLASRQVIGQSAAPSSHNFCTACDIDQDDINIIDRTYWPPKDPAQIREYAELWRDAPSQTIRQQSYSATGIRWSPMFRLPYWEPAKYTVVDAMHTLDLGLFQTHCREIFALDVASPSGDGSCPEPQVLPSSDLPYYSDNFKTNYRLCFKRVIANPDELEKSLLKIPRPVLYKFCSDNGITSVGRDIVIGTSWILARSIKQWRESDRYITPSLPSPMAVSGARHPSGQIPSQQPVQPDARSESDRASTPQSEDTAEKSLLPVIRILLQPTDENIAKLKNKATVKIYITLCELLGLNISHIDPKKRSTKQTLQTLILTKVQDNPDVRERLKGFLPPEPVSTPSRVVLGADVMGVVWQDMKKTQTPSWVATAPPNWGTTERGKLSAAQWRVVCTIHLVVTLIRLWHNEEGRKRLLLDHFMDLVSAVRIANMKVTTPAQIDAYNQHIYRYVANISKLYPDQHLKPTHHLALHIGDFLESLGPTHSHNSPYFERNINFFHVQNVNLHPGESDVTLLDSATIHGNLRGLLDDNEHIRPLVYELVERMDKIDKEDIRGFRLASILDPSQPANTLNSKGTTIKLSALHSGLWRDYLAAQDCNLPDNVLQGKVTRFSQIAIQGVRYSTTQHLPSDSVIMFSESAINRQDFSLPVEYESLKAGFVDMIFQPVTTTKDRSTSSTQPSEPSPLSNQFFLLVRELAPAQSTQSRDPYKRYGAAGGFLCCKDQETLRVISLDQVKSHAAITEVSIDVFGEVYHILCVDRLMNIFTAFDVDQETEEPSGEVMEA</sequence>
<evidence type="ECO:0000256" key="1">
    <source>
        <dbReference type="SAM" id="MobiDB-lite"/>
    </source>
</evidence>
<reference evidence="2 3" key="1">
    <citation type="journal article" date="2018" name="Evol. Lett.">
        <title>Horizontal gene cluster transfer increased hallucinogenic mushroom diversity.</title>
        <authorList>
            <person name="Reynolds H.T."/>
            <person name="Vijayakumar V."/>
            <person name="Gluck-Thaler E."/>
            <person name="Korotkin H.B."/>
            <person name="Matheny P.B."/>
            <person name="Slot J.C."/>
        </authorList>
    </citation>
    <scope>NUCLEOTIDE SEQUENCE [LARGE SCALE GENOMIC DNA]</scope>
    <source>
        <strain evidence="2 3">2629</strain>
    </source>
</reference>
<feature type="region of interest" description="Disordered" evidence="1">
    <location>
        <begin position="768"/>
        <end position="809"/>
    </location>
</feature>
<dbReference type="PANTHER" id="PTHR46579">
    <property type="entry name" value="F5/8 TYPE C DOMAIN-CONTAINING PROTEIN-RELATED"/>
    <property type="match status" value="1"/>
</dbReference>
<feature type="region of interest" description="Disordered" evidence="1">
    <location>
        <begin position="38"/>
        <end position="90"/>
    </location>
</feature>
<dbReference type="PANTHER" id="PTHR46579:SF1">
    <property type="entry name" value="F5_8 TYPE C DOMAIN-CONTAINING PROTEIN"/>
    <property type="match status" value="1"/>
</dbReference>
<name>A0A409WLC5_9AGAR</name>
<dbReference type="OrthoDB" id="3039677at2759"/>
<evidence type="ECO:0000313" key="2">
    <source>
        <dbReference type="EMBL" id="PPQ79324.1"/>
    </source>
</evidence>
<proteinExistence type="predicted"/>
<gene>
    <name evidence="2" type="ORF">CVT24_007406</name>
</gene>
<dbReference type="Proteomes" id="UP000284842">
    <property type="component" value="Unassembled WGS sequence"/>
</dbReference>
<accession>A0A409WLC5</accession>
<keyword evidence="3" id="KW-1185">Reference proteome</keyword>
<dbReference type="STRING" id="181874.A0A409WLC5"/>
<comment type="caution">
    <text evidence="2">The sequence shown here is derived from an EMBL/GenBank/DDBJ whole genome shotgun (WGS) entry which is preliminary data.</text>
</comment>
<evidence type="ECO:0000313" key="3">
    <source>
        <dbReference type="Proteomes" id="UP000284842"/>
    </source>
</evidence>
<dbReference type="Pfam" id="PF02992">
    <property type="entry name" value="Transposase_21"/>
    <property type="match status" value="1"/>
</dbReference>
<organism evidence="2 3">
    <name type="scientific">Panaeolus cyanescens</name>
    <dbReference type="NCBI Taxonomy" id="181874"/>
    <lineage>
        <taxon>Eukaryota</taxon>
        <taxon>Fungi</taxon>
        <taxon>Dikarya</taxon>
        <taxon>Basidiomycota</taxon>
        <taxon>Agaricomycotina</taxon>
        <taxon>Agaricomycetes</taxon>
        <taxon>Agaricomycetidae</taxon>
        <taxon>Agaricales</taxon>
        <taxon>Agaricineae</taxon>
        <taxon>Galeropsidaceae</taxon>
        <taxon>Panaeolus</taxon>
    </lineage>
</organism>
<protein>
    <submittedName>
        <fullName evidence="2">Uncharacterized protein</fullName>
    </submittedName>
</protein>
<dbReference type="InterPro" id="IPR004242">
    <property type="entry name" value="Transposase_21"/>
</dbReference>